<organism evidence="1 2">
    <name type="scientific">Sesamum indicum</name>
    <name type="common">Oriental sesame</name>
    <name type="synonym">Sesamum orientale</name>
    <dbReference type="NCBI Taxonomy" id="4182"/>
    <lineage>
        <taxon>Eukaryota</taxon>
        <taxon>Viridiplantae</taxon>
        <taxon>Streptophyta</taxon>
        <taxon>Embryophyta</taxon>
        <taxon>Tracheophyta</taxon>
        <taxon>Spermatophyta</taxon>
        <taxon>Magnoliopsida</taxon>
        <taxon>eudicotyledons</taxon>
        <taxon>Gunneridae</taxon>
        <taxon>Pentapetalae</taxon>
        <taxon>asterids</taxon>
        <taxon>lamiids</taxon>
        <taxon>Lamiales</taxon>
        <taxon>Pedaliaceae</taxon>
        <taxon>Sesamum</taxon>
    </lineage>
</organism>
<evidence type="ECO:0000313" key="2">
    <source>
        <dbReference type="RefSeq" id="XP_011075005.1"/>
    </source>
</evidence>
<dbReference type="GO" id="GO:0048367">
    <property type="term" value="P:shoot system development"/>
    <property type="evidence" value="ECO:0007669"/>
    <property type="project" value="InterPro"/>
</dbReference>
<dbReference type="Proteomes" id="UP000504604">
    <property type="component" value="Linkage group LG3"/>
</dbReference>
<dbReference type="GO" id="GO:0048364">
    <property type="term" value="P:root development"/>
    <property type="evidence" value="ECO:0007669"/>
    <property type="project" value="InterPro"/>
</dbReference>
<dbReference type="InterPro" id="IPR004320">
    <property type="entry name" value="BPS1_pln"/>
</dbReference>
<keyword evidence="1" id="KW-1185">Reference proteome</keyword>
<proteinExistence type="predicted"/>
<name>A0A6I9SW98_SESIN</name>
<dbReference type="Pfam" id="PF03087">
    <property type="entry name" value="BPS1"/>
    <property type="match status" value="1"/>
</dbReference>
<dbReference type="KEGG" id="sind:105159591"/>
<protein>
    <submittedName>
        <fullName evidence="2">Uncharacterized protein LOC105159591</fullName>
    </submittedName>
</protein>
<evidence type="ECO:0000313" key="1">
    <source>
        <dbReference type="Proteomes" id="UP000504604"/>
    </source>
</evidence>
<dbReference type="AlphaFoldDB" id="A0A6I9SW98"/>
<dbReference type="Gramene" id="SIN_1009018.t">
    <property type="protein sequence ID" value="SIN_1009018.t.cds1"/>
    <property type="gene ID" value="SIN_1009018"/>
</dbReference>
<dbReference type="PANTHER" id="PTHR33070">
    <property type="entry name" value="OS06G0725500 PROTEIN"/>
    <property type="match status" value="1"/>
</dbReference>
<gene>
    <name evidence="2" type="primary">LOC105159591</name>
</gene>
<accession>A0A6I9SW98</accession>
<dbReference type="GeneID" id="105159591"/>
<dbReference type="PANTHER" id="PTHR33070:SF129">
    <property type="entry name" value="DUF241 DOMAIN PROTEIN"/>
    <property type="match status" value="1"/>
</dbReference>
<dbReference type="InParanoid" id="A0A6I9SW98"/>
<dbReference type="RefSeq" id="XP_011075005.1">
    <property type="nucleotide sequence ID" value="XM_011076703.2"/>
</dbReference>
<reference evidence="2" key="1">
    <citation type="submission" date="2025-08" db="UniProtKB">
        <authorList>
            <consortium name="RefSeq"/>
        </authorList>
    </citation>
    <scope>IDENTIFICATION</scope>
</reference>
<dbReference type="OrthoDB" id="1701699at2759"/>
<sequence length="274" mass="30494">MANHVRSNSLPSKSHPWMQNVEDHLCRLRASDSSVCSSLASLKDLHETINDVIQLPGIQQALSQEQGKNWADELLDGSLRLLDSCGIARDVTFMVKESVQELESSIRRKRGEAVVGHDVDAYMASRKRVTKTVKKCIKNFKGLEQSSPVDVLNMDQDLKTITSTLVEAEAIGFSVLKSVLMLVSGVKASSKSRSWSLVSKFSQSKRVHLEMEQRSVYALNIHKNLNGVDAASVPDFLNQLKESVMTIQEIEVGLESFFRSLVKTRVSLLNVLSH</sequence>